<dbReference type="InterPro" id="IPR036397">
    <property type="entry name" value="RNaseH_sf"/>
</dbReference>
<name>A0A4Y2EH49_ARAVE</name>
<dbReference type="InterPro" id="IPR052709">
    <property type="entry name" value="Transposase-MT_Hybrid"/>
</dbReference>
<reference evidence="1 2" key="1">
    <citation type="journal article" date="2019" name="Sci. Rep.">
        <title>Orb-weaving spider Araneus ventricosus genome elucidates the spidroin gene catalogue.</title>
        <authorList>
            <person name="Kono N."/>
            <person name="Nakamura H."/>
            <person name="Ohtoshi R."/>
            <person name="Moran D.A.P."/>
            <person name="Shinohara A."/>
            <person name="Yoshida Y."/>
            <person name="Fujiwara M."/>
            <person name="Mori M."/>
            <person name="Tomita M."/>
            <person name="Arakawa K."/>
        </authorList>
    </citation>
    <scope>NUCLEOTIDE SEQUENCE [LARGE SCALE GENOMIC DNA]</scope>
</reference>
<dbReference type="PANTHER" id="PTHR46060:SF1">
    <property type="entry name" value="MARINER MOS1 TRANSPOSASE-LIKE PROTEIN"/>
    <property type="match status" value="1"/>
</dbReference>
<evidence type="ECO:0008006" key="3">
    <source>
        <dbReference type="Google" id="ProtNLM"/>
    </source>
</evidence>
<keyword evidence="2" id="KW-1185">Reference proteome</keyword>
<dbReference type="Pfam" id="PF01359">
    <property type="entry name" value="Transposase_1"/>
    <property type="match status" value="1"/>
</dbReference>
<gene>
    <name evidence="1" type="ORF">AVEN_250435_1</name>
</gene>
<evidence type="ECO:0000313" key="2">
    <source>
        <dbReference type="Proteomes" id="UP000499080"/>
    </source>
</evidence>
<dbReference type="InterPro" id="IPR001888">
    <property type="entry name" value="Transposase_1"/>
</dbReference>
<dbReference type="Proteomes" id="UP000499080">
    <property type="component" value="Unassembled WGS sequence"/>
</dbReference>
<accession>A0A4Y2EH49</accession>
<dbReference type="EMBL" id="BGPR01000584">
    <property type="protein sequence ID" value="GBM27408.1"/>
    <property type="molecule type" value="Genomic_DNA"/>
</dbReference>
<evidence type="ECO:0000313" key="1">
    <source>
        <dbReference type="EMBL" id="GBM27408.1"/>
    </source>
</evidence>
<protein>
    <recommendedName>
        <fullName evidence="3">Mariner Mos1 transposase</fullName>
    </recommendedName>
</protein>
<organism evidence="1 2">
    <name type="scientific">Araneus ventricosus</name>
    <name type="common">Orbweaver spider</name>
    <name type="synonym">Epeira ventricosa</name>
    <dbReference type="NCBI Taxonomy" id="182803"/>
    <lineage>
        <taxon>Eukaryota</taxon>
        <taxon>Metazoa</taxon>
        <taxon>Ecdysozoa</taxon>
        <taxon>Arthropoda</taxon>
        <taxon>Chelicerata</taxon>
        <taxon>Arachnida</taxon>
        <taxon>Araneae</taxon>
        <taxon>Araneomorphae</taxon>
        <taxon>Entelegynae</taxon>
        <taxon>Araneoidea</taxon>
        <taxon>Araneidae</taxon>
        <taxon>Araneus</taxon>
    </lineage>
</organism>
<dbReference type="Gene3D" id="3.30.420.10">
    <property type="entry name" value="Ribonuclease H-like superfamily/Ribonuclease H"/>
    <property type="match status" value="1"/>
</dbReference>
<dbReference type="AlphaFoldDB" id="A0A4Y2EH49"/>
<dbReference type="GO" id="GO:0003676">
    <property type="term" value="F:nucleic acid binding"/>
    <property type="evidence" value="ECO:0007669"/>
    <property type="project" value="InterPro"/>
</dbReference>
<dbReference type="PANTHER" id="PTHR46060">
    <property type="entry name" value="MARINER MOS1 TRANSPOSASE-LIKE PROTEIN"/>
    <property type="match status" value="1"/>
</dbReference>
<dbReference type="OrthoDB" id="6620866at2759"/>
<comment type="caution">
    <text evidence="1">The sequence shown here is derived from an EMBL/GenBank/DDBJ whole genome shotgun (WGS) entry which is preliminary data.</text>
</comment>
<sequence length="99" mass="11821">MTCDEKWAHLRNPENRKRWLDVGQSVEPVAKQGRFEKKFMICGWWNFEQVINFEIIPQGRSVNFENYCEQLNRMYASLTSKCPALVKRRKALLQQDNAR</sequence>
<proteinExistence type="predicted"/>